<accession>A0ACC5WA52</accession>
<gene>
    <name evidence="1" type="ORF">PGIGA_G00111490</name>
</gene>
<sequence>MKGLSVFMAIVLSLSLAKHRTSDEAVLTAWPKRQHFYLGESIVLTCKVEGNSSEVWNYSWFRHNLSKDSTPSPAHRVNHHTYNISALTYEDSGTYWCRAQEQDTNSTLLSNPVSLNVTAAVDISKDHSEEENTFLGVWVWAVCVIVIILLLIPITFLLVPSLRKRLKLFSTCGEYNAHQEMPRTKQDVTEIQWDLAWMEMTNLLDKPYPGS</sequence>
<reference evidence="1 2" key="1">
    <citation type="journal article" date="2022" name="bioRxiv">
        <title>An ancient truncated duplication of the anti-Mullerian hormone receptor type 2 gene is a potential conserved master sex determinant in the Pangasiidae catfish family.</title>
        <authorList>
            <person name="Wen M."/>
            <person name="Pan Q."/>
            <person name="Jouanno E."/>
            <person name="Montfort J."/>
            <person name="Zahm M."/>
            <person name="Cabau C."/>
            <person name="Klopp C."/>
            <person name="Iampietro C."/>
            <person name="Roques C."/>
            <person name="Bouchez O."/>
            <person name="Castinel A."/>
            <person name="Donnadieu C."/>
            <person name="Parrinello H."/>
            <person name="Poncet C."/>
            <person name="Belmonte E."/>
            <person name="Gautier V."/>
            <person name="Avarre J.-C."/>
            <person name="Dugue R."/>
            <person name="Gustiano R."/>
            <person name="Ha T.T.T."/>
            <person name="Campet M."/>
            <person name="Sriphairoj K."/>
            <person name="Ribolli J."/>
            <person name="de Almeida F.L."/>
            <person name="Desvignes T."/>
            <person name="Postlethwait J.H."/>
            <person name="Bucao C.F."/>
            <person name="Robinson-Rechavi M."/>
            <person name="Bobe J."/>
            <person name="Herpin A."/>
            <person name="Guiguen Y."/>
        </authorList>
    </citation>
    <scope>NUCLEOTIDE SEQUENCE [LARGE SCALE GENOMIC DNA]</scope>
    <source>
        <strain evidence="1">YG-Dec2019</strain>
    </source>
</reference>
<dbReference type="EMBL" id="CM040455">
    <property type="protein sequence ID" value="MCI4375606.1"/>
    <property type="molecule type" value="Genomic_DNA"/>
</dbReference>
<comment type="caution">
    <text evidence="1">The sequence shown here is derived from an EMBL/GenBank/DDBJ whole genome shotgun (WGS) entry which is preliminary data.</text>
</comment>
<keyword evidence="2" id="KW-1185">Reference proteome</keyword>
<protein>
    <submittedName>
        <fullName evidence="1">Uncharacterized protein</fullName>
    </submittedName>
</protein>
<proteinExistence type="predicted"/>
<organism evidence="1 2">
    <name type="scientific">Pangasianodon gigas</name>
    <name type="common">Mekong giant catfish</name>
    <name type="synonym">Pangasius gigas</name>
    <dbReference type="NCBI Taxonomy" id="30993"/>
    <lineage>
        <taxon>Eukaryota</taxon>
        <taxon>Metazoa</taxon>
        <taxon>Chordata</taxon>
        <taxon>Craniata</taxon>
        <taxon>Vertebrata</taxon>
        <taxon>Euteleostomi</taxon>
        <taxon>Actinopterygii</taxon>
        <taxon>Neopterygii</taxon>
        <taxon>Teleostei</taxon>
        <taxon>Ostariophysi</taxon>
        <taxon>Siluriformes</taxon>
        <taxon>Pangasiidae</taxon>
        <taxon>Pangasianodon</taxon>
    </lineage>
</organism>
<evidence type="ECO:0000313" key="2">
    <source>
        <dbReference type="Proteomes" id="UP000829447"/>
    </source>
</evidence>
<dbReference type="Proteomes" id="UP000829447">
    <property type="component" value="Linkage Group LG2"/>
</dbReference>
<evidence type="ECO:0000313" key="1">
    <source>
        <dbReference type="EMBL" id="MCI4375606.1"/>
    </source>
</evidence>
<name>A0ACC5WA52_PANGG</name>